<protein>
    <submittedName>
        <fullName evidence="2">Signal peptidase</fullName>
        <ecNumber evidence="2">3.4.-.-</ecNumber>
    </submittedName>
</protein>
<name>A0ABT9YY58_9BACI</name>
<feature type="transmembrane region" description="Helical" evidence="1">
    <location>
        <begin position="121"/>
        <end position="142"/>
    </location>
</feature>
<dbReference type="CDD" id="cd06530">
    <property type="entry name" value="S26_SPase_I"/>
    <property type="match status" value="1"/>
</dbReference>
<keyword evidence="3" id="KW-1185">Reference proteome</keyword>
<keyword evidence="1" id="KW-0472">Membrane</keyword>
<evidence type="ECO:0000313" key="3">
    <source>
        <dbReference type="Proteomes" id="UP001232245"/>
    </source>
</evidence>
<dbReference type="SUPFAM" id="SSF51306">
    <property type="entry name" value="LexA/Signal peptidase"/>
    <property type="match status" value="1"/>
</dbReference>
<keyword evidence="1" id="KW-1133">Transmembrane helix</keyword>
<reference evidence="2 3" key="1">
    <citation type="submission" date="2023-07" db="EMBL/GenBank/DDBJ databases">
        <title>Genomic Encyclopedia of Type Strains, Phase IV (KMG-IV): sequencing the most valuable type-strain genomes for metagenomic binning, comparative biology and taxonomic classification.</title>
        <authorList>
            <person name="Goeker M."/>
        </authorList>
    </citation>
    <scope>NUCLEOTIDE SEQUENCE [LARGE SCALE GENOMIC DNA]</scope>
    <source>
        <strain evidence="2 3">DSM 17723</strain>
    </source>
</reference>
<dbReference type="InterPro" id="IPR036286">
    <property type="entry name" value="LexA/Signal_pep-like_sf"/>
</dbReference>
<keyword evidence="1" id="KW-0812">Transmembrane</keyword>
<dbReference type="EMBL" id="JAUSTZ010000002">
    <property type="protein sequence ID" value="MDQ0224926.1"/>
    <property type="molecule type" value="Genomic_DNA"/>
</dbReference>
<keyword evidence="2" id="KW-0378">Hydrolase</keyword>
<accession>A0ABT9YY58</accession>
<dbReference type="RefSeq" id="WP_307190602.1">
    <property type="nucleotide sequence ID" value="NZ_JAUSTZ010000002.1"/>
</dbReference>
<dbReference type="Proteomes" id="UP001232245">
    <property type="component" value="Unassembled WGS sequence"/>
</dbReference>
<evidence type="ECO:0000256" key="1">
    <source>
        <dbReference type="SAM" id="Phobius"/>
    </source>
</evidence>
<gene>
    <name evidence="2" type="ORF">J2S02_001255</name>
</gene>
<comment type="caution">
    <text evidence="2">The sequence shown here is derived from an EMBL/GenBank/DDBJ whole genome shotgun (WGS) entry which is preliminary data.</text>
</comment>
<dbReference type="GO" id="GO:0016787">
    <property type="term" value="F:hydrolase activity"/>
    <property type="evidence" value="ECO:0007669"/>
    <property type="project" value="UniProtKB-KW"/>
</dbReference>
<dbReference type="InterPro" id="IPR019533">
    <property type="entry name" value="Peptidase_S26"/>
</dbReference>
<organism evidence="2 3">
    <name type="scientific">Metabacillus niabensis</name>
    <dbReference type="NCBI Taxonomy" id="324854"/>
    <lineage>
        <taxon>Bacteria</taxon>
        <taxon>Bacillati</taxon>
        <taxon>Bacillota</taxon>
        <taxon>Bacilli</taxon>
        <taxon>Bacillales</taxon>
        <taxon>Bacillaceae</taxon>
        <taxon>Metabacillus</taxon>
    </lineage>
</organism>
<proteinExistence type="predicted"/>
<dbReference type="EC" id="3.4.-.-" evidence="2"/>
<evidence type="ECO:0000313" key="2">
    <source>
        <dbReference type="EMBL" id="MDQ0224926.1"/>
    </source>
</evidence>
<sequence length="155" mass="18232">MQFNQDTIDLLLHTIKTYGWMDLPASSMSMYPFIKEGNICRYTKFDLKTIKRGDILLYYTSSGQLLTHRLLYIDKANPKYVFLKGDLNSKSIGPIEINQIIGKLITIDKKKKKVYSNDLKAILWGYFITKFPFLSNIIKIYIRFKNKFRKRLSSI</sequence>